<organism evidence="3">
    <name type="scientific">Volvox carteri f. nagariensis</name>
    <dbReference type="NCBI Taxonomy" id="3068"/>
    <lineage>
        <taxon>Eukaryota</taxon>
        <taxon>Viridiplantae</taxon>
        <taxon>Chlorophyta</taxon>
        <taxon>core chlorophytes</taxon>
        <taxon>Chlorophyceae</taxon>
        <taxon>CS clade</taxon>
        <taxon>Chlamydomonadales</taxon>
        <taxon>Volvocaceae</taxon>
        <taxon>Volvox</taxon>
    </lineage>
</organism>
<proteinExistence type="predicted"/>
<evidence type="ECO:0000313" key="2">
    <source>
        <dbReference type="EMBL" id="EFJ45280.1"/>
    </source>
</evidence>
<dbReference type="GeneID" id="9616524"/>
<dbReference type="InParanoid" id="D8U4Z7"/>
<feature type="region of interest" description="Disordered" evidence="1">
    <location>
        <begin position="201"/>
        <end position="229"/>
    </location>
</feature>
<feature type="region of interest" description="Disordered" evidence="1">
    <location>
        <begin position="250"/>
        <end position="281"/>
    </location>
</feature>
<dbReference type="EMBL" id="GL378358">
    <property type="protein sequence ID" value="EFJ45280.1"/>
    <property type="molecule type" value="Genomic_DNA"/>
</dbReference>
<evidence type="ECO:0000256" key="1">
    <source>
        <dbReference type="SAM" id="MobiDB-lite"/>
    </source>
</evidence>
<protein>
    <submittedName>
        <fullName evidence="2">Uncharacterized protein</fullName>
    </submittedName>
</protein>
<name>D8U4Z7_VOLCA</name>
<reference evidence="2 3" key="1">
    <citation type="journal article" date="2010" name="Science">
        <title>Genomic analysis of organismal complexity in the multicellular green alga Volvox carteri.</title>
        <authorList>
            <person name="Prochnik S.E."/>
            <person name="Umen J."/>
            <person name="Nedelcu A.M."/>
            <person name="Hallmann A."/>
            <person name="Miller S.M."/>
            <person name="Nishii I."/>
            <person name="Ferris P."/>
            <person name="Kuo A."/>
            <person name="Mitros T."/>
            <person name="Fritz-Laylin L.K."/>
            <person name="Hellsten U."/>
            <person name="Chapman J."/>
            <person name="Simakov O."/>
            <person name="Rensing S.A."/>
            <person name="Terry A."/>
            <person name="Pangilinan J."/>
            <person name="Kapitonov V."/>
            <person name="Jurka J."/>
            <person name="Salamov A."/>
            <person name="Shapiro H."/>
            <person name="Schmutz J."/>
            <person name="Grimwood J."/>
            <person name="Lindquist E."/>
            <person name="Lucas S."/>
            <person name="Grigoriev I.V."/>
            <person name="Schmitt R."/>
            <person name="Kirk D."/>
            <person name="Rokhsar D.S."/>
        </authorList>
    </citation>
    <scope>NUCLEOTIDE SEQUENCE [LARGE SCALE GENOMIC DNA]</scope>
    <source>
        <strain evidence="3">f. Nagariensis / Eve</strain>
    </source>
</reference>
<sequence length="281" mass="28257">MFSLQAAAFNKAAEQVTSHGRSLLRELDASTTKLYYQFNCPSVPTLGSLAAGGILEGMATGVAVVKAAAANAGEAGEAAAVKAAAAKVVETGAVAVKAAAAKVVETREAAAVKVVETGVVAVKAAAAKVVETGVVAMKAAAAKVVETGEAAEAKAVEAGAAAVKAAAAKAVEIGAAAAVKAVETGAAAVVKGVETRRMFHTSCGTSSKEQQTQESPSKENQCGRPQVGMPVRANGNASWVKFGADCDVYPRSASGLSNPPHSRELHRGTPQVSRGPEHWLK</sequence>
<gene>
    <name evidence="2" type="ORF">VOLCADRAFT_106087</name>
</gene>
<feature type="compositionally biased region" description="Polar residues" evidence="1">
    <location>
        <begin position="202"/>
        <end position="220"/>
    </location>
</feature>
<dbReference type="RefSeq" id="XP_002953656.1">
    <property type="nucleotide sequence ID" value="XM_002953610.1"/>
</dbReference>
<dbReference type="KEGG" id="vcn:VOLCADRAFT_106087"/>
<dbReference type="Proteomes" id="UP000001058">
    <property type="component" value="Unassembled WGS sequence"/>
</dbReference>
<accession>D8U4Z7</accession>
<dbReference type="AlphaFoldDB" id="D8U4Z7"/>
<keyword evidence="3" id="KW-1185">Reference proteome</keyword>
<evidence type="ECO:0000313" key="3">
    <source>
        <dbReference type="Proteomes" id="UP000001058"/>
    </source>
</evidence>